<dbReference type="Proteomes" id="UP000008820">
    <property type="component" value="Chromosome 2"/>
</dbReference>
<name>A0A6I8U484_AEDAE</name>
<feature type="region of interest" description="Disordered" evidence="1">
    <location>
        <begin position="50"/>
        <end position="77"/>
    </location>
</feature>
<dbReference type="EnsemblMetazoa" id="AAEL024370-RA">
    <property type="protein sequence ID" value="AAEL024370-PA"/>
    <property type="gene ID" value="AAEL024370"/>
</dbReference>
<evidence type="ECO:0000313" key="2">
    <source>
        <dbReference type="EnsemblMetazoa" id="AAEL024370-PA"/>
    </source>
</evidence>
<feature type="compositionally biased region" description="Acidic residues" evidence="1">
    <location>
        <begin position="259"/>
        <end position="270"/>
    </location>
</feature>
<dbReference type="OrthoDB" id="7768422at2759"/>
<dbReference type="AlphaFoldDB" id="A0A6I8U484"/>
<dbReference type="InParanoid" id="A0A6I8U484"/>
<feature type="region of interest" description="Disordered" evidence="1">
    <location>
        <begin position="259"/>
        <end position="312"/>
    </location>
</feature>
<keyword evidence="3" id="KW-1185">Reference proteome</keyword>
<evidence type="ECO:0000313" key="3">
    <source>
        <dbReference type="Proteomes" id="UP000008820"/>
    </source>
</evidence>
<reference evidence="2 3" key="1">
    <citation type="submission" date="2017-06" db="EMBL/GenBank/DDBJ databases">
        <title>Aedes aegypti genome working group (AGWG) sequencing and assembly.</title>
        <authorList>
            <consortium name="Aedes aegypti Genome Working Group (AGWG)"/>
            <person name="Matthews B.J."/>
        </authorList>
    </citation>
    <scope>NUCLEOTIDE SEQUENCE [LARGE SCALE GENOMIC DNA]</scope>
    <source>
        <strain evidence="2 3">LVP_AGWG</strain>
    </source>
</reference>
<feature type="compositionally biased region" description="Low complexity" evidence="1">
    <location>
        <begin position="296"/>
        <end position="312"/>
    </location>
</feature>
<accession>A0A6I8U484</accession>
<proteinExistence type="predicted"/>
<sequence>MAKSKKKVVISAAVKQTASKKVHRSVRKEAKSKNLDFLLAPHQNKNVDTGIQEISPEKPSTSTAVPQRHRSGKRPVELSVRSHSGYLVRNKENTHCQQDDGVSVSPPSAKRCAIRVPVIYLEKQNLQRGNKRSTLLRGSLSDGENDEEHFESNADENYHKMPCVGRSKDPPGAVKKFSQELTSTNQVKSTTASQVEGREKRPAAISVTSSIDQTEDDFHQQQDVNKTPSFALPAKRLAFRAPLIDFPTDGNLQFLQDWLSEEEDESESCESETQNACETDDDLEDRPKNLSKTGAVKVKQQKSGQKQTSGKQVGVTAVPQQQFAAKQQAAKSIRHQSGSFVQIKESMLRQQAPSTIRCAVREPLIDLPTIEKLPLNDVMHPPSPTAIGSIQPNPLVEADTDFRCVCGQQAKIDQLIHLNNALIAQNNKLKLANEKSSLRCLTLTDALNAKVLGKTHDEKFTELPGFPDKNKLKKFSETAGSRDYIFVKLLLMEIFTDGLKNMTLTGRVTNNPNGRKGGERIQNELPEKVRLDTEKVKYIEERFVEHRVYQGETPAVAGVKVKQCRELIARVLIYYGKK</sequence>
<gene>
    <name evidence="2" type="primary">110676719</name>
</gene>
<reference evidence="2" key="2">
    <citation type="submission" date="2020-05" db="UniProtKB">
        <authorList>
            <consortium name="EnsemblMetazoa"/>
        </authorList>
    </citation>
    <scope>IDENTIFICATION</scope>
    <source>
        <strain evidence="2">LVP_AGWG</strain>
    </source>
</reference>
<evidence type="ECO:0000256" key="1">
    <source>
        <dbReference type="SAM" id="MobiDB-lite"/>
    </source>
</evidence>
<protein>
    <submittedName>
        <fullName evidence="2">Uncharacterized protein</fullName>
    </submittedName>
</protein>
<feature type="region of interest" description="Disordered" evidence="1">
    <location>
        <begin position="180"/>
        <end position="224"/>
    </location>
</feature>
<organism evidence="2 3">
    <name type="scientific">Aedes aegypti</name>
    <name type="common">Yellowfever mosquito</name>
    <name type="synonym">Culex aegypti</name>
    <dbReference type="NCBI Taxonomy" id="7159"/>
    <lineage>
        <taxon>Eukaryota</taxon>
        <taxon>Metazoa</taxon>
        <taxon>Ecdysozoa</taxon>
        <taxon>Arthropoda</taxon>
        <taxon>Hexapoda</taxon>
        <taxon>Insecta</taxon>
        <taxon>Pterygota</taxon>
        <taxon>Neoptera</taxon>
        <taxon>Endopterygota</taxon>
        <taxon>Diptera</taxon>
        <taxon>Nematocera</taxon>
        <taxon>Culicoidea</taxon>
        <taxon>Culicidae</taxon>
        <taxon>Culicinae</taxon>
        <taxon>Aedini</taxon>
        <taxon>Aedes</taxon>
        <taxon>Stegomyia</taxon>
    </lineage>
</organism>
<feature type="compositionally biased region" description="Polar residues" evidence="1">
    <location>
        <begin position="180"/>
        <end position="194"/>
    </location>
</feature>